<feature type="region of interest" description="Disordered" evidence="1">
    <location>
        <begin position="38"/>
        <end position="90"/>
    </location>
</feature>
<name>A0ABN9SGK9_9DINO</name>
<dbReference type="EMBL" id="CAUYUJ010010635">
    <property type="protein sequence ID" value="CAK0829874.1"/>
    <property type="molecule type" value="Genomic_DNA"/>
</dbReference>
<sequence length="90" mass="9571">MAVLPSKKVRLVAAFRSGASPECPDSLGGGRLRARHVPRVGLQLGSASERPPPLWRGEEEEEEEEPPRAGPPRAGRSQSSCPRGASGCAW</sequence>
<organism evidence="2 3">
    <name type="scientific">Prorocentrum cordatum</name>
    <dbReference type="NCBI Taxonomy" id="2364126"/>
    <lineage>
        <taxon>Eukaryota</taxon>
        <taxon>Sar</taxon>
        <taxon>Alveolata</taxon>
        <taxon>Dinophyceae</taxon>
        <taxon>Prorocentrales</taxon>
        <taxon>Prorocentraceae</taxon>
        <taxon>Prorocentrum</taxon>
    </lineage>
</organism>
<evidence type="ECO:0000256" key="1">
    <source>
        <dbReference type="SAM" id="MobiDB-lite"/>
    </source>
</evidence>
<protein>
    <submittedName>
        <fullName evidence="2">Uncharacterized protein</fullName>
    </submittedName>
</protein>
<reference evidence="2" key="1">
    <citation type="submission" date="2023-10" db="EMBL/GenBank/DDBJ databases">
        <authorList>
            <person name="Chen Y."/>
            <person name="Shah S."/>
            <person name="Dougan E. K."/>
            <person name="Thang M."/>
            <person name="Chan C."/>
        </authorList>
    </citation>
    <scope>NUCLEOTIDE SEQUENCE [LARGE SCALE GENOMIC DNA]</scope>
</reference>
<accession>A0ABN9SGK9</accession>
<comment type="caution">
    <text evidence="2">The sequence shown here is derived from an EMBL/GenBank/DDBJ whole genome shotgun (WGS) entry which is preliminary data.</text>
</comment>
<keyword evidence="3" id="KW-1185">Reference proteome</keyword>
<evidence type="ECO:0000313" key="2">
    <source>
        <dbReference type="EMBL" id="CAK0829874.1"/>
    </source>
</evidence>
<proteinExistence type="predicted"/>
<dbReference type="Proteomes" id="UP001189429">
    <property type="component" value="Unassembled WGS sequence"/>
</dbReference>
<gene>
    <name evidence="2" type="ORF">PCOR1329_LOCUS28674</name>
</gene>
<evidence type="ECO:0000313" key="3">
    <source>
        <dbReference type="Proteomes" id="UP001189429"/>
    </source>
</evidence>